<evidence type="ECO:0000256" key="2">
    <source>
        <dbReference type="ARBA" id="ARBA00022980"/>
    </source>
</evidence>
<dbReference type="GO" id="GO:0005840">
    <property type="term" value="C:ribosome"/>
    <property type="evidence" value="ECO:0007669"/>
    <property type="project" value="UniProtKB-KW"/>
</dbReference>
<dbReference type="InterPro" id="IPR000289">
    <property type="entry name" value="Ribosomal_eS28"/>
</dbReference>
<dbReference type="SUPFAM" id="SSF50249">
    <property type="entry name" value="Nucleic acid-binding proteins"/>
    <property type="match status" value="1"/>
</dbReference>
<organism evidence="5 6">
    <name type="scientific">Sorghum bicolor</name>
    <name type="common">Sorghum</name>
    <name type="synonym">Sorghum vulgare</name>
    <dbReference type="NCBI Taxonomy" id="4558"/>
    <lineage>
        <taxon>Eukaryota</taxon>
        <taxon>Viridiplantae</taxon>
        <taxon>Streptophyta</taxon>
        <taxon>Embryophyta</taxon>
        <taxon>Tracheophyta</taxon>
        <taxon>Spermatophyta</taxon>
        <taxon>Magnoliopsida</taxon>
        <taxon>Liliopsida</taxon>
        <taxon>Poales</taxon>
        <taxon>Poaceae</taxon>
        <taxon>PACMAD clade</taxon>
        <taxon>Panicoideae</taxon>
        <taxon>Andropogonodae</taxon>
        <taxon>Andropogoneae</taxon>
        <taxon>Sorghinae</taxon>
        <taxon>Sorghum</taxon>
    </lineage>
</organism>
<evidence type="ECO:0008006" key="7">
    <source>
        <dbReference type="Google" id="ProtNLM"/>
    </source>
</evidence>
<evidence type="ECO:0000313" key="6">
    <source>
        <dbReference type="Proteomes" id="UP000807115"/>
    </source>
</evidence>
<dbReference type="HAMAP" id="MF_00292">
    <property type="entry name" value="Ribosomal_eS28"/>
    <property type="match status" value="1"/>
</dbReference>
<evidence type="ECO:0000256" key="3">
    <source>
        <dbReference type="ARBA" id="ARBA00023274"/>
    </source>
</evidence>
<sequence length="176" mass="19359">MATSFSGVPRSLSVQAHPSPSLPVPGSLGRCPPGARAAGVVVVVTKRRARPPNAPVHGGLDSTAAHSYYKTNQRRPRVSFLIQVYSSRRRRRSSLRVTESSSAPVHARSESMDTQVKLAVVVKVMGRTGSRGQVTQVRVKFLDDQNRLIMRNVKGPVREGDILTLLESEREARRLR</sequence>
<dbReference type="InterPro" id="IPR028626">
    <property type="entry name" value="Ribosomal_eS28_CS"/>
</dbReference>
<keyword evidence="2" id="KW-0689">Ribosomal protein</keyword>
<reference evidence="5" key="2">
    <citation type="submission" date="2020-10" db="EMBL/GenBank/DDBJ databases">
        <authorList>
            <person name="Cooper E.A."/>
            <person name="Brenton Z.W."/>
            <person name="Flinn B.S."/>
            <person name="Jenkins J."/>
            <person name="Shu S."/>
            <person name="Flowers D."/>
            <person name="Luo F."/>
            <person name="Wang Y."/>
            <person name="Xia P."/>
            <person name="Barry K."/>
            <person name="Daum C."/>
            <person name="Lipzen A."/>
            <person name="Yoshinaga Y."/>
            <person name="Schmutz J."/>
            <person name="Saski C."/>
            <person name="Vermerris W."/>
            <person name="Kresovich S."/>
        </authorList>
    </citation>
    <scope>NUCLEOTIDE SEQUENCE</scope>
</reference>
<dbReference type="PANTHER" id="PTHR10769:SF3">
    <property type="entry name" value="SMALL RIBOSOMAL SUBUNIT PROTEIN ES28"/>
    <property type="match status" value="1"/>
</dbReference>
<evidence type="ECO:0000256" key="1">
    <source>
        <dbReference type="ARBA" id="ARBA00005943"/>
    </source>
</evidence>
<dbReference type="PROSITE" id="PS00961">
    <property type="entry name" value="RIBOSOMAL_S28E"/>
    <property type="match status" value="1"/>
</dbReference>
<dbReference type="CDD" id="cd04457">
    <property type="entry name" value="S1_S28E"/>
    <property type="match status" value="1"/>
</dbReference>
<feature type="region of interest" description="Disordered" evidence="4">
    <location>
        <begin position="1"/>
        <end position="30"/>
    </location>
</feature>
<dbReference type="PANTHER" id="PTHR10769">
    <property type="entry name" value="40S RIBOSOMAL PROTEIN S28"/>
    <property type="match status" value="1"/>
</dbReference>
<name>A0A921V0H1_SORBI</name>
<evidence type="ECO:0000313" key="5">
    <source>
        <dbReference type="EMBL" id="KAG0551484.1"/>
    </source>
</evidence>
<comment type="similarity">
    <text evidence="1">Belongs to the eukaryotic ribosomal protein eS28 family.</text>
</comment>
<reference evidence="5" key="1">
    <citation type="journal article" date="2019" name="BMC Genomics">
        <title>A new reference genome for Sorghum bicolor reveals high levels of sequence similarity between sweet and grain genotypes: implications for the genetics of sugar metabolism.</title>
        <authorList>
            <person name="Cooper E.A."/>
            <person name="Brenton Z.W."/>
            <person name="Flinn B.S."/>
            <person name="Jenkins J."/>
            <person name="Shu S."/>
            <person name="Flowers D."/>
            <person name="Luo F."/>
            <person name="Wang Y."/>
            <person name="Xia P."/>
            <person name="Barry K."/>
            <person name="Daum C."/>
            <person name="Lipzen A."/>
            <person name="Yoshinaga Y."/>
            <person name="Schmutz J."/>
            <person name="Saski C."/>
            <person name="Vermerris W."/>
            <person name="Kresovich S."/>
        </authorList>
    </citation>
    <scope>NUCLEOTIDE SEQUENCE</scope>
</reference>
<keyword evidence="3" id="KW-0687">Ribonucleoprotein</keyword>
<evidence type="ECO:0000256" key="4">
    <source>
        <dbReference type="SAM" id="MobiDB-lite"/>
    </source>
</evidence>
<dbReference type="GO" id="GO:0003735">
    <property type="term" value="F:structural constituent of ribosome"/>
    <property type="evidence" value="ECO:0007669"/>
    <property type="project" value="InterPro"/>
</dbReference>
<gene>
    <name evidence="5" type="ORF">BDA96_01G427900</name>
</gene>
<dbReference type="InterPro" id="IPR012340">
    <property type="entry name" value="NA-bd_OB-fold"/>
</dbReference>
<dbReference type="EMBL" id="CM027680">
    <property type="protein sequence ID" value="KAG0551484.1"/>
    <property type="molecule type" value="Genomic_DNA"/>
</dbReference>
<comment type="caution">
    <text evidence="5">The sequence shown here is derived from an EMBL/GenBank/DDBJ whole genome shotgun (WGS) entry which is preliminary data.</text>
</comment>
<dbReference type="AlphaFoldDB" id="A0A921V0H1"/>
<accession>A0A921V0H1</accession>
<dbReference type="Gene3D" id="2.40.50.140">
    <property type="entry name" value="Nucleic acid-binding proteins"/>
    <property type="match status" value="1"/>
</dbReference>
<protein>
    <recommendedName>
        <fullName evidence="7">40S ribosomal protein S28</fullName>
    </recommendedName>
</protein>
<proteinExistence type="inferred from homology"/>
<feature type="compositionally biased region" description="Polar residues" evidence="4">
    <location>
        <begin position="1"/>
        <end position="16"/>
    </location>
</feature>
<dbReference type="GO" id="GO:0006412">
    <property type="term" value="P:translation"/>
    <property type="evidence" value="ECO:0007669"/>
    <property type="project" value="InterPro"/>
</dbReference>
<dbReference type="GO" id="GO:1990904">
    <property type="term" value="C:ribonucleoprotein complex"/>
    <property type="evidence" value="ECO:0007669"/>
    <property type="project" value="UniProtKB-KW"/>
</dbReference>
<dbReference type="Pfam" id="PF01200">
    <property type="entry name" value="Ribosomal_S28e"/>
    <property type="match status" value="1"/>
</dbReference>
<dbReference type="FunFam" id="2.40.50.140:FF:000025">
    <property type="entry name" value="40S ribosomal protein S28"/>
    <property type="match status" value="1"/>
</dbReference>
<dbReference type="Proteomes" id="UP000807115">
    <property type="component" value="Chromosome 1"/>
</dbReference>